<sequence>MEKEIRQNNIKFEVRQDDNKQTHLQGYAIVFDKLSENLGYFKEIIRRGALDDTDMSNVVLDINHDFDKILARNNTNNGIGSLTLTVDDKGLYFDAIPTDTSYARDLLANMEAGIINKCSFMFTLDYSDDSSREWDWDTTGERGYDIRRINKIQSIYDVSIVTNPAYEDTSCITYKRAKENFNNNSKMKILKRKLKLRLKYEE</sequence>
<dbReference type="Proteomes" id="UP001189143">
    <property type="component" value="Unassembled WGS sequence"/>
</dbReference>
<comment type="caution">
    <text evidence="5">The sequence shown here is derived from an EMBL/GenBank/DDBJ whole genome shotgun (WGS) entry which is preliminary data.</text>
</comment>
<keyword evidence="2 5" id="KW-0645">Protease</keyword>
<evidence type="ECO:0000313" key="5">
    <source>
        <dbReference type="EMBL" id="CAI3545542.1"/>
    </source>
</evidence>
<dbReference type="RefSeq" id="WP_317049137.1">
    <property type="nucleotide sequence ID" value="NZ_CAMRXC010000033.1"/>
</dbReference>
<evidence type="ECO:0000256" key="3">
    <source>
        <dbReference type="ARBA" id="ARBA00022801"/>
    </source>
</evidence>
<keyword evidence="3" id="KW-0378">Hydrolase</keyword>
<dbReference type="InterPro" id="IPR054613">
    <property type="entry name" value="Peptidase_S78_dom"/>
</dbReference>
<evidence type="ECO:0000259" key="4">
    <source>
        <dbReference type="Pfam" id="PF04586"/>
    </source>
</evidence>
<dbReference type="Pfam" id="PF04586">
    <property type="entry name" value="Peptidase_S78"/>
    <property type="match status" value="1"/>
</dbReference>
<dbReference type="InterPro" id="IPR006433">
    <property type="entry name" value="Prohead_protease"/>
</dbReference>
<dbReference type="AlphaFoldDB" id="A0AAD2DC07"/>
<proteinExistence type="predicted"/>
<protein>
    <submittedName>
        <fullName evidence="5">Phage prohead protease, HK97 family</fullName>
    </submittedName>
</protein>
<keyword evidence="1" id="KW-1188">Viral release from host cell</keyword>
<name>A0AAD2DC07_9CLOT</name>
<dbReference type="EMBL" id="CAMTCP010000066">
    <property type="protein sequence ID" value="CAI3545542.1"/>
    <property type="molecule type" value="Genomic_DNA"/>
</dbReference>
<evidence type="ECO:0000313" key="6">
    <source>
        <dbReference type="Proteomes" id="UP001189143"/>
    </source>
</evidence>
<accession>A0AAD2DC07</accession>
<evidence type="ECO:0000256" key="2">
    <source>
        <dbReference type="ARBA" id="ARBA00022670"/>
    </source>
</evidence>
<dbReference type="GO" id="GO:0008233">
    <property type="term" value="F:peptidase activity"/>
    <property type="evidence" value="ECO:0007669"/>
    <property type="project" value="UniProtKB-KW"/>
</dbReference>
<dbReference type="GO" id="GO:0006508">
    <property type="term" value="P:proteolysis"/>
    <property type="evidence" value="ECO:0007669"/>
    <property type="project" value="UniProtKB-KW"/>
</dbReference>
<evidence type="ECO:0000256" key="1">
    <source>
        <dbReference type="ARBA" id="ARBA00022612"/>
    </source>
</evidence>
<feature type="domain" description="Prohead serine protease" evidence="4">
    <location>
        <begin position="11"/>
        <end position="182"/>
    </location>
</feature>
<dbReference type="NCBIfam" id="TIGR01543">
    <property type="entry name" value="proheadase_HK97"/>
    <property type="match status" value="1"/>
</dbReference>
<reference evidence="5" key="1">
    <citation type="submission" date="2022-10" db="EMBL/GenBank/DDBJ databases">
        <authorList>
            <person name="Aires J."/>
            <person name="Mesa V."/>
        </authorList>
    </citation>
    <scope>NUCLEOTIDE SEQUENCE</scope>
    <source>
        <strain evidence="5">Clostridium neonatale JD116</strain>
    </source>
</reference>
<gene>
    <name evidence="5" type="ORF">CNEO2_150018</name>
</gene>
<organism evidence="5 6">
    <name type="scientific">Clostridium neonatale</name>
    <dbReference type="NCBI Taxonomy" id="137838"/>
    <lineage>
        <taxon>Bacteria</taxon>
        <taxon>Bacillati</taxon>
        <taxon>Bacillota</taxon>
        <taxon>Clostridia</taxon>
        <taxon>Eubacteriales</taxon>
        <taxon>Clostridiaceae</taxon>
        <taxon>Clostridium</taxon>
    </lineage>
</organism>